<dbReference type="GO" id="GO:0004527">
    <property type="term" value="F:exonuclease activity"/>
    <property type="evidence" value="ECO:0007669"/>
    <property type="project" value="UniProtKB-KW"/>
</dbReference>
<proteinExistence type="predicted"/>
<evidence type="ECO:0000313" key="4">
    <source>
        <dbReference type="Proteomes" id="UP000276254"/>
    </source>
</evidence>
<evidence type="ECO:0000259" key="2">
    <source>
        <dbReference type="Pfam" id="PF03372"/>
    </source>
</evidence>
<dbReference type="Pfam" id="PF03372">
    <property type="entry name" value="Exo_endo_phos"/>
    <property type="match status" value="1"/>
</dbReference>
<evidence type="ECO:0000256" key="1">
    <source>
        <dbReference type="SAM" id="SignalP"/>
    </source>
</evidence>
<name>A0A494TB94_SPHPE</name>
<keyword evidence="3" id="KW-0269">Exonuclease</keyword>
<dbReference type="SUPFAM" id="SSF56219">
    <property type="entry name" value="DNase I-like"/>
    <property type="match status" value="1"/>
</dbReference>
<gene>
    <name evidence="3" type="ORF">D3Y57_12705</name>
</gene>
<feature type="chain" id="PRO_5019814781" evidence="1">
    <location>
        <begin position="24"/>
        <end position="349"/>
    </location>
</feature>
<keyword evidence="1" id="KW-0732">Signal</keyword>
<dbReference type="PANTHER" id="PTHR16320:SF23">
    <property type="entry name" value="SPHINGOMYELINASE C 1"/>
    <property type="match status" value="1"/>
</dbReference>
<dbReference type="KEGG" id="spha:D3Y57_12705"/>
<dbReference type="PANTHER" id="PTHR16320">
    <property type="entry name" value="SPHINGOMYELINASE FAMILY MEMBER"/>
    <property type="match status" value="1"/>
</dbReference>
<dbReference type="EMBL" id="CP032829">
    <property type="protein sequence ID" value="AYJ86667.1"/>
    <property type="molecule type" value="Genomic_DNA"/>
</dbReference>
<keyword evidence="3" id="KW-0255">Endonuclease</keyword>
<dbReference type="InterPro" id="IPR005135">
    <property type="entry name" value="Endo/exonuclease/phosphatase"/>
</dbReference>
<accession>A0A494TB94</accession>
<dbReference type="InterPro" id="IPR038772">
    <property type="entry name" value="Sph/SMPD2-like"/>
</dbReference>
<dbReference type="InterPro" id="IPR036691">
    <property type="entry name" value="Endo/exonu/phosph_ase_sf"/>
</dbReference>
<protein>
    <submittedName>
        <fullName evidence="3">Endonuclease/exonuclease/phosphatase</fullName>
    </submittedName>
</protein>
<dbReference type="Gene3D" id="3.60.10.10">
    <property type="entry name" value="Endonuclease/exonuclease/phosphatase"/>
    <property type="match status" value="1"/>
</dbReference>
<evidence type="ECO:0000313" key="3">
    <source>
        <dbReference type="EMBL" id="AYJ86667.1"/>
    </source>
</evidence>
<keyword evidence="3" id="KW-0378">Hydrolase</keyword>
<dbReference type="AlphaFoldDB" id="A0A494TB94"/>
<feature type="signal peptide" evidence="1">
    <location>
        <begin position="1"/>
        <end position="23"/>
    </location>
</feature>
<dbReference type="Proteomes" id="UP000276254">
    <property type="component" value="Chromosome"/>
</dbReference>
<organism evidence="3 4">
    <name type="scientific">Sphingomonas paeninsulae</name>
    <dbReference type="NCBI Taxonomy" id="2319844"/>
    <lineage>
        <taxon>Bacteria</taxon>
        <taxon>Pseudomonadati</taxon>
        <taxon>Pseudomonadota</taxon>
        <taxon>Alphaproteobacteria</taxon>
        <taxon>Sphingomonadales</taxon>
        <taxon>Sphingomonadaceae</taxon>
        <taxon>Sphingomonas</taxon>
    </lineage>
</organism>
<sequence>MQMNRRSKLMFTLSALLAIGGQAQSQMPLSHVAQSLPASNGTLTLLSYNVHGLPWPFTSGRPAAFAQIAERLRDMRRTGTQPAVVALQEAFSDSARQIGGAAGYRYIVNGPTSVDRSPIAMTPADRKFASGASWLNGETLGPVEGSGLQILSDYPILSVRSAVFPRFACAGYDCLANKGVLLVTVKIPGQPLPVEIATAHMNSRGASGVGDDRTGYAYQRQVDALEAFFRANSNPALPLIFAGDFNVGQALSRQIALRSRAGNWWAAPDATLARGTLRECMEGVAKKVSDLTDAQTALRRAKDWQFPVSAPTVALVPAHVFVPFGTEPDGTMLSDHVGYSVQYHFVRRT</sequence>
<dbReference type="GO" id="GO:0004519">
    <property type="term" value="F:endonuclease activity"/>
    <property type="evidence" value="ECO:0007669"/>
    <property type="project" value="UniProtKB-KW"/>
</dbReference>
<dbReference type="GO" id="GO:0004767">
    <property type="term" value="F:sphingomyelin phosphodiesterase activity"/>
    <property type="evidence" value="ECO:0007669"/>
    <property type="project" value="InterPro"/>
</dbReference>
<keyword evidence="4" id="KW-1185">Reference proteome</keyword>
<feature type="domain" description="Endonuclease/exonuclease/phosphatase" evidence="2">
    <location>
        <begin position="46"/>
        <end position="255"/>
    </location>
</feature>
<reference evidence="3 4" key="1">
    <citation type="submission" date="2018-09" db="EMBL/GenBank/DDBJ databases">
        <title>Sphingomonas peninsula sp. nov., isolated from fildes peninsula, Antarctic soil.</title>
        <authorList>
            <person name="Yingchao G."/>
        </authorList>
    </citation>
    <scope>NUCLEOTIDE SEQUENCE [LARGE SCALE GENOMIC DNA]</scope>
    <source>
        <strain evidence="3 4">YZ-8</strain>
    </source>
</reference>
<keyword evidence="3" id="KW-0540">Nuclease</keyword>